<sequence length="143" mass="15616">MCYKKTMSLISLKGKPLGQVTLLTAILTLLSPSASAWASLKSSPEPTLIAQEYACPPYSGGSQFVAAETPNFYIYICGGDLPNTYVGVAKNPQTGGIILPLQSFNNDQFVAVNGNVRYTLTRNQLIVTRQGRVIVRERANWLF</sequence>
<dbReference type="KEGG" id="cyc:PCC7424_0380"/>
<dbReference type="EMBL" id="CP001291">
    <property type="protein sequence ID" value="ACK68847.1"/>
    <property type="molecule type" value="Genomic_DNA"/>
</dbReference>
<protein>
    <submittedName>
        <fullName evidence="1">Uncharacterized protein</fullName>
    </submittedName>
</protein>
<name>B7KC24_GLOC7</name>
<keyword evidence="2" id="KW-1185">Reference proteome</keyword>
<evidence type="ECO:0000313" key="2">
    <source>
        <dbReference type="Proteomes" id="UP000002384"/>
    </source>
</evidence>
<dbReference type="HOGENOM" id="CLU_1802931_0_0_3"/>
<organism evidence="1 2">
    <name type="scientific">Gloeothece citriformis (strain PCC 7424)</name>
    <name type="common">Cyanothece sp. (strain PCC 7424)</name>
    <dbReference type="NCBI Taxonomy" id="65393"/>
    <lineage>
        <taxon>Bacteria</taxon>
        <taxon>Bacillati</taxon>
        <taxon>Cyanobacteriota</taxon>
        <taxon>Cyanophyceae</taxon>
        <taxon>Oscillatoriophycideae</taxon>
        <taxon>Chroococcales</taxon>
        <taxon>Aphanothecaceae</taxon>
        <taxon>Gloeothece</taxon>
        <taxon>Gloeothece citriformis</taxon>
    </lineage>
</organism>
<proteinExistence type="predicted"/>
<gene>
    <name evidence="1" type="ordered locus">PCC7424_0380</name>
</gene>
<dbReference type="Proteomes" id="UP000002384">
    <property type="component" value="Chromosome"/>
</dbReference>
<evidence type="ECO:0000313" key="1">
    <source>
        <dbReference type="EMBL" id="ACK68847.1"/>
    </source>
</evidence>
<accession>B7KC24</accession>
<dbReference type="eggNOG" id="ENOG5033DNF">
    <property type="taxonomic scope" value="Bacteria"/>
</dbReference>
<dbReference type="AlphaFoldDB" id="B7KC24"/>
<reference evidence="2" key="1">
    <citation type="journal article" date="2011" name="MBio">
        <title>Novel metabolic attributes of the genus Cyanothece, comprising a group of unicellular nitrogen-fixing Cyanobacteria.</title>
        <authorList>
            <person name="Bandyopadhyay A."/>
            <person name="Elvitigala T."/>
            <person name="Welsh E."/>
            <person name="Stockel J."/>
            <person name="Liberton M."/>
            <person name="Min H."/>
            <person name="Sherman L.A."/>
            <person name="Pakrasi H.B."/>
        </authorList>
    </citation>
    <scope>NUCLEOTIDE SEQUENCE [LARGE SCALE GENOMIC DNA]</scope>
    <source>
        <strain evidence="2">PCC 7424</strain>
    </source>
</reference>